<feature type="compositionally biased region" description="Basic and acidic residues" evidence="1">
    <location>
        <begin position="157"/>
        <end position="166"/>
    </location>
</feature>
<organism evidence="3 4">
    <name type="scientific">Oryzias melastigma</name>
    <name type="common">Marine medaka</name>
    <dbReference type="NCBI Taxonomy" id="30732"/>
    <lineage>
        <taxon>Eukaryota</taxon>
        <taxon>Metazoa</taxon>
        <taxon>Chordata</taxon>
        <taxon>Craniata</taxon>
        <taxon>Vertebrata</taxon>
        <taxon>Euteleostomi</taxon>
        <taxon>Actinopterygii</taxon>
        <taxon>Neopterygii</taxon>
        <taxon>Teleostei</taxon>
        <taxon>Neoteleostei</taxon>
        <taxon>Acanthomorphata</taxon>
        <taxon>Ovalentaria</taxon>
        <taxon>Atherinomorphae</taxon>
        <taxon>Beloniformes</taxon>
        <taxon>Adrianichthyidae</taxon>
        <taxon>Oryziinae</taxon>
        <taxon>Oryzias</taxon>
    </lineage>
</organism>
<comment type="caution">
    <text evidence="3">The sequence shown here is derived from an EMBL/GenBank/DDBJ whole genome shotgun (WGS) entry which is preliminary data.</text>
</comment>
<evidence type="ECO:0000313" key="3">
    <source>
        <dbReference type="EMBL" id="KAF6714947.1"/>
    </source>
</evidence>
<evidence type="ECO:0000256" key="1">
    <source>
        <dbReference type="SAM" id="MobiDB-lite"/>
    </source>
</evidence>
<dbReference type="EMBL" id="WKFB01001183">
    <property type="protein sequence ID" value="KAF6714947.1"/>
    <property type="molecule type" value="Genomic_DNA"/>
</dbReference>
<dbReference type="PANTHER" id="PTHR15836">
    <property type="entry name" value="PERIPHILIN 1"/>
    <property type="match status" value="1"/>
</dbReference>
<evidence type="ECO:0000259" key="2">
    <source>
        <dbReference type="Pfam" id="PF25234"/>
    </source>
</evidence>
<feature type="domain" description="Periphilin-1 C-terminal" evidence="2">
    <location>
        <begin position="255"/>
        <end position="334"/>
    </location>
</feature>
<dbReference type="Pfam" id="PF25234">
    <property type="entry name" value="Periphilin_C"/>
    <property type="match status" value="1"/>
</dbReference>
<dbReference type="AlphaFoldDB" id="A0A834F1L0"/>
<dbReference type="Proteomes" id="UP000646548">
    <property type="component" value="Unassembled WGS sequence"/>
</dbReference>
<reference evidence="3" key="1">
    <citation type="journal article" name="BMC Genomics">
        <title>Long-read sequencing and de novo genome assembly of marine medaka (Oryzias melastigma).</title>
        <authorList>
            <person name="Liang P."/>
            <person name="Saqib H.S.A."/>
            <person name="Ni X."/>
            <person name="Shen Y."/>
        </authorList>
    </citation>
    <scope>NUCLEOTIDE SEQUENCE</scope>
    <source>
        <tissue evidence="3">Muscle</tissue>
    </source>
</reference>
<feature type="region of interest" description="Disordered" evidence="1">
    <location>
        <begin position="102"/>
        <end position="264"/>
    </location>
</feature>
<accession>A0A834F1L0</accession>
<name>A0A834F1L0_ORYME</name>
<dbReference type="PANTHER" id="PTHR15836:SF4">
    <property type="entry name" value="PERIPHILIN-1"/>
    <property type="match status" value="1"/>
</dbReference>
<dbReference type="CDD" id="cd22896">
    <property type="entry name" value="periphilin-like"/>
    <property type="match status" value="1"/>
</dbReference>
<dbReference type="GO" id="GO:0097355">
    <property type="term" value="P:protein localization to heterochromatin"/>
    <property type="evidence" value="ECO:0007669"/>
    <property type="project" value="TreeGrafter"/>
</dbReference>
<dbReference type="GO" id="GO:0045892">
    <property type="term" value="P:negative regulation of DNA-templated transcription"/>
    <property type="evidence" value="ECO:0007669"/>
    <property type="project" value="InterPro"/>
</dbReference>
<sequence length="343" mass="39045">MQSSSNCPVVLHFKHRCFLNKRSVFKFRLILNWDQHFSLQVTVHRVVNIVEKRNLGPRPAMEYDRGFNDHSWYGGSQYYKDTQGYYTEDGYPPNDEQYFDEKPYYGSFGRSSSQQQIEGPYSHRSYGKDDLRHQLSSRKSSRGQPFRKRGGRQSYPPRDDRDDFRANKSLVITRERSPVKKETPSSPAASRSFTPDSDKSYSHQQAQQKHKSSSGTSQSSSSSVKDSPPSSSSKDQTPASAAESEEVAAASAEPELTPEEDLKARRLEAIKAKAVEIEKDYKQDCETFRTVVKMLIDKEPALENLLEAPLAKNLQEIKQHCLDALKGFISELDEILEQPESSS</sequence>
<evidence type="ECO:0000313" key="4">
    <source>
        <dbReference type="Proteomes" id="UP000646548"/>
    </source>
</evidence>
<feature type="compositionally biased region" description="Low complexity" evidence="1">
    <location>
        <begin position="202"/>
        <end position="255"/>
    </location>
</feature>
<feature type="compositionally biased region" description="Basic and acidic residues" evidence="1">
    <location>
        <begin position="173"/>
        <end position="183"/>
    </location>
</feature>
<feature type="compositionally biased region" description="Basic residues" evidence="1">
    <location>
        <begin position="135"/>
        <end position="151"/>
    </location>
</feature>
<dbReference type="InterPro" id="IPR057603">
    <property type="entry name" value="Periphilin-1_C"/>
</dbReference>
<dbReference type="GO" id="GO:0005654">
    <property type="term" value="C:nucleoplasm"/>
    <property type="evidence" value="ECO:0007669"/>
    <property type="project" value="TreeGrafter"/>
</dbReference>
<dbReference type="GO" id="GO:0045814">
    <property type="term" value="P:negative regulation of gene expression, epigenetic"/>
    <property type="evidence" value="ECO:0007669"/>
    <property type="project" value="TreeGrafter"/>
</dbReference>
<gene>
    <name evidence="3" type="ORF">FQA47_001077</name>
</gene>
<proteinExistence type="predicted"/>
<feature type="compositionally biased region" description="Polar residues" evidence="1">
    <location>
        <begin position="184"/>
        <end position="195"/>
    </location>
</feature>
<dbReference type="InterPro" id="IPR028851">
    <property type="entry name" value="Pphln1"/>
</dbReference>
<protein>
    <submittedName>
        <fullName evidence="3">Periphilin-1</fullName>
    </submittedName>
</protein>